<proteinExistence type="predicted"/>
<dbReference type="Proteomes" id="UP000198935">
    <property type="component" value="Unassembled WGS sequence"/>
</dbReference>
<dbReference type="PANTHER" id="PTHR30204:SF85">
    <property type="entry name" value="MULTIDRUG-EFFLUX TRANSPORTER 2 REGULATOR"/>
    <property type="match status" value="1"/>
</dbReference>
<sequence>MNMNPQIHLTTGQFAKLIGVSKDTLFHYDKIGIFSPEIKAENGYRYYSIYQSDVFYVIAMLKELGVPLKEIKEYLEKRSPDELIRLLEKEANTIARKINRLQAMKQLIKEKLQITRVAIGINPFEIGYEEKGEAGLFVTEVKPLTDDKHIYDSYYHHYRLLEKYNIGISHSTGWMIDTKKISARDYLGYDYLYTKVDKKAYANFTIDKGTYLVAYHSGGYSSIDQTYERLTIFAKEHDLILTGFFYEDVLLDELSMEGFEKYLVKLSVRINK</sequence>
<protein>
    <submittedName>
        <fullName evidence="3">DNA-binding transcriptional regulator, MerR family</fullName>
    </submittedName>
</protein>
<dbReference type="PROSITE" id="PS50937">
    <property type="entry name" value="HTH_MERR_2"/>
    <property type="match status" value="1"/>
</dbReference>
<name>A0A1H3RKW0_9BACI</name>
<dbReference type="PROSITE" id="PS00552">
    <property type="entry name" value="HTH_MERR_1"/>
    <property type="match status" value="1"/>
</dbReference>
<evidence type="ECO:0000313" key="3">
    <source>
        <dbReference type="EMBL" id="SDZ26382.1"/>
    </source>
</evidence>
<dbReference type="InterPro" id="IPR000551">
    <property type="entry name" value="MerR-type_HTH_dom"/>
</dbReference>
<feature type="domain" description="HTH merR-type" evidence="2">
    <location>
        <begin position="8"/>
        <end position="77"/>
    </location>
</feature>
<dbReference type="Gene3D" id="1.10.1660.10">
    <property type="match status" value="1"/>
</dbReference>
<dbReference type="InterPro" id="IPR009061">
    <property type="entry name" value="DNA-bd_dom_put_sf"/>
</dbReference>
<evidence type="ECO:0000256" key="1">
    <source>
        <dbReference type="ARBA" id="ARBA00023125"/>
    </source>
</evidence>
<reference evidence="4" key="1">
    <citation type="submission" date="2016-10" db="EMBL/GenBank/DDBJ databases">
        <authorList>
            <person name="Varghese N."/>
            <person name="Submissions S."/>
        </authorList>
    </citation>
    <scope>NUCLEOTIDE SEQUENCE [LARGE SCALE GENOMIC DNA]</scope>
    <source>
        <strain evidence="4">SP</strain>
    </source>
</reference>
<dbReference type="GO" id="GO:0003677">
    <property type="term" value="F:DNA binding"/>
    <property type="evidence" value="ECO:0007669"/>
    <property type="project" value="UniProtKB-KW"/>
</dbReference>
<dbReference type="SUPFAM" id="SSF55136">
    <property type="entry name" value="Probable bacterial effector-binding domain"/>
    <property type="match status" value="1"/>
</dbReference>
<evidence type="ECO:0000259" key="2">
    <source>
        <dbReference type="PROSITE" id="PS50937"/>
    </source>
</evidence>
<dbReference type="CDD" id="cd04782">
    <property type="entry name" value="HTH_BltR"/>
    <property type="match status" value="1"/>
</dbReference>
<evidence type="ECO:0000313" key="4">
    <source>
        <dbReference type="Proteomes" id="UP000198935"/>
    </source>
</evidence>
<dbReference type="SUPFAM" id="SSF46955">
    <property type="entry name" value="Putative DNA-binding domain"/>
    <property type="match status" value="1"/>
</dbReference>
<dbReference type="OrthoDB" id="9773308at2"/>
<dbReference type="Gene3D" id="3.20.80.10">
    <property type="entry name" value="Regulatory factor, effector binding domain"/>
    <property type="match status" value="1"/>
</dbReference>
<organism evidence="3 4">
    <name type="scientific">Evansella caseinilytica</name>
    <dbReference type="NCBI Taxonomy" id="1503961"/>
    <lineage>
        <taxon>Bacteria</taxon>
        <taxon>Bacillati</taxon>
        <taxon>Bacillota</taxon>
        <taxon>Bacilli</taxon>
        <taxon>Bacillales</taxon>
        <taxon>Bacillaceae</taxon>
        <taxon>Evansella</taxon>
    </lineage>
</organism>
<dbReference type="EMBL" id="FNPI01000008">
    <property type="protein sequence ID" value="SDZ26382.1"/>
    <property type="molecule type" value="Genomic_DNA"/>
</dbReference>
<dbReference type="GO" id="GO:0003700">
    <property type="term" value="F:DNA-binding transcription factor activity"/>
    <property type="evidence" value="ECO:0007669"/>
    <property type="project" value="InterPro"/>
</dbReference>
<dbReference type="InterPro" id="IPR047057">
    <property type="entry name" value="MerR_fam"/>
</dbReference>
<keyword evidence="4" id="KW-1185">Reference proteome</keyword>
<gene>
    <name evidence="3" type="ORF">SAMN05421736_108165</name>
</gene>
<dbReference type="SMART" id="SM00422">
    <property type="entry name" value="HTH_MERR"/>
    <property type="match status" value="1"/>
</dbReference>
<accession>A0A1H3RKW0</accession>
<dbReference type="PANTHER" id="PTHR30204">
    <property type="entry name" value="REDOX-CYCLING DRUG-SENSING TRANSCRIPTIONAL ACTIVATOR SOXR"/>
    <property type="match status" value="1"/>
</dbReference>
<dbReference type="STRING" id="1503961.SAMN05421736_108165"/>
<dbReference type="Pfam" id="PF13411">
    <property type="entry name" value="MerR_1"/>
    <property type="match status" value="1"/>
</dbReference>
<keyword evidence="1 3" id="KW-0238">DNA-binding</keyword>
<dbReference type="AlphaFoldDB" id="A0A1H3RKW0"/>
<dbReference type="InterPro" id="IPR011256">
    <property type="entry name" value="Reg_factor_effector_dom_sf"/>
</dbReference>